<dbReference type="Pfam" id="PF01168">
    <property type="entry name" value="Ala_racemase_N"/>
    <property type="match status" value="1"/>
</dbReference>
<keyword evidence="5" id="KW-1185">Reference proteome</keyword>
<sequence>MPIPELDTPALVVDVDRLETNLARMAGRAEAAGIDLTPHAKTHKCVPLARRQLAHGARGLTVATLDEAELFADGGCDRLFIAYPCWAGGDRAARLRALHERVELRVGVDSVTGADQLAAAIRGADHPLTVLIEVDCGGRRSGVTPDRIRDLVTHCLRIGLDVAGAFCHPGHAYTSPGQVPGAAADERAALTTAGAVLTWLLDRPPVLSGGSTPTALDGLAHPLTEVRPGTYVFGDRQQMHLAAVPEDEIALVVAARVVSVPRAGEAVLDAGSKALSSDRPAWLTGHGWIAEAPEATVAALTEEHAVVRGLRRPPAVGDLVRVVPNHVCTAVNLGREITVVSDGKIVDMWPVGPGARR</sequence>
<dbReference type="PANTHER" id="PTHR28004">
    <property type="entry name" value="ZGC:162816-RELATED"/>
    <property type="match status" value="1"/>
</dbReference>
<dbReference type="EMBL" id="BAABHF010000010">
    <property type="protein sequence ID" value="GAA4486685.1"/>
    <property type="molecule type" value="Genomic_DNA"/>
</dbReference>
<name>A0ABP8PEU4_9ACTN</name>
<evidence type="ECO:0000313" key="5">
    <source>
        <dbReference type="Proteomes" id="UP001500503"/>
    </source>
</evidence>
<evidence type="ECO:0000259" key="3">
    <source>
        <dbReference type="SMART" id="SM01119"/>
    </source>
</evidence>
<keyword evidence="2" id="KW-0456">Lyase</keyword>
<evidence type="ECO:0000313" key="4">
    <source>
        <dbReference type="EMBL" id="GAA4486685.1"/>
    </source>
</evidence>
<reference evidence="5" key="1">
    <citation type="journal article" date="2019" name="Int. J. Syst. Evol. Microbiol.">
        <title>The Global Catalogue of Microorganisms (GCM) 10K type strain sequencing project: providing services to taxonomists for standard genome sequencing and annotation.</title>
        <authorList>
            <consortium name="The Broad Institute Genomics Platform"/>
            <consortium name="The Broad Institute Genome Sequencing Center for Infectious Disease"/>
            <person name="Wu L."/>
            <person name="Ma J."/>
        </authorList>
    </citation>
    <scope>NUCLEOTIDE SEQUENCE [LARGE SCALE GENOMIC DNA]</scope>
    <source>
        <strain evidence="5">JCM 17933</strain>
    </source>
</reference>
<dbReference type="InterPro" id="IPR026956">
    <property type="entry name" value="D-ser_dehydrat-like_dom"/>
</dbReference>
<dbReference type="RefSeq" id="WP_345459007.1">
    <property type="nucleotide sequence ID" value="NZ_BAABHF010000010.1"/>
</dbReference>
<dbReference type="SMART" id="SM01119">
    <property type="entry name" value="D-ser_dehydrat"/>
    <property type="match status" value="1"/>
</dbReference>
<organism evidence="4 5">
    <name type="scientific">Actinoallomurus oryzae</name>
    <dbReference type="NCBI Taxonomy" id="502180"/>
    <lineage>
        <taxon>Bacteria</taxon>
        <taxon>Bacillati</taxon>
        <taxon>Actinomycetota</taxon>
        <taxon>Actinomycetes</taxon>
        <taxon>Streptosporangiales</taxon>
        <taxon>Thermomonosporaceae</taxon>
        <taxon>Actinoallomurus</taxon>
    </lineage>
</organism>
<comment type="caution">
    <text evidence="4">The sequence shown here is derived from an EMBL/GenBank/DDBJ whole genome shotgun (WGS) entry which is preliminary data.</text>
</comment>
<protein>
    <submittedName>
        <fullName evidence="4">D-TA family PLP-dependent enzyme</fullName>
    </submittedName>
</protein>
<dbReference type="Proteomes" id="UP001500503">
    <property type="component" value="Unassembled WGS sequence"/>
</dbReference>
<evidence type="ECO:0000256" key="2">
    <source>
        <dbReference type="ARBA" id="ARBA00023239"/>
    </source>
</evidence>
<dbReference type="InterPro" id="IPR051466">
    <property type="entry name" value="D-amino_acid_metab_enzyme"/>
</dbReference>
<comment type="similarity">
    <text evidence="1">Belongs to the DSD1 family.</text>
</comment>
<dbReference type="InterPro" id="IPR001608">
    <property type="entry name" value="Ala_racemase_N"/>
</dbReference>
<dbReference type="PANTHER" id="PTHR28004:SF2">
    <property type="entry name" value="D-SERINE DEHYDRATASE"/>
    <property type="match status" value="1"/>
</dbReference>
<proteinExistence type="inferred from homology"/>
<dbReference type="Gene3D" id="3.20.20.10">
    <property type="entry name" value="Alanine racemase"/>
    <property type="match status" value="1"/>
</dbReference>
<dbReference type="Gene3D" id="2.40.37.20">
    <property type="entry name" value="D-serine dehydratase-like domain"/>
    <property type="match status" value="1"/>
</dbReference>
<evidence type="ECO:0000256" key="1">
    <source>
        <dbReference type="ARBA" id="ARBA00005323"/>
    </source>
</evidence>
<dbReference type="InterPro" id="IPR042208">
    <property type="entry name" value="D-ser_dehydrat-like_sf"/>
</dbReference>
<accession>A0ABP8PEU4</accession>
<dbReference type="SUPFAM" id="SSF51419">
    <property type="entry name" value="PLP-binding barrel"/>
    <property type="match status" value="1"/>
</dbReference>
<feature type="domain" description="D-serine dehydratase-like" evidence="3">
    <location>
        <begin position="250"/>
        <end position="341"/>
    </location>
</feature>
<dbReference type="Pfam" id="PF14031">
    <property type="entry name" value="D-ser_dehydrat"/>
    <property type="match status" value="1"/>
</dbReference>
<gene>
    <name evidence="4" type="ORF">GCM10023191_013420</name>
</gene>
<dbReference type="InterPro" id="IPR029066">
    <property type="entry name" value="PLP-binding_barrel"/>
</dbReference>